<dbReference type="STRING" id="1051891.A0A0C3L5R8"/>
<feature type="region of interest" description="Disordered" evidence="1">
    <location>
        <begin position="340"/>
        <end position="388"/>
    </location>
</feature>
<evidence type="ECO:0000313" key="3">
    <source>
        <dbReference type="EMBL" id="KIO29178.1"/>
    </source>
</evidence>
<dbReference type="SUPFAM" id="SSF47240">
    <property type="entry name" value="Ferritin-like"/>
    <property type="match status" value="1"/>
</dbReference>
<feature type="compositionally biased region" description="Low complexity" evidence="1">
    <location>
        <begin position="340"/>
        <end position="366"/>
    </location>
</feature>
<name>A0A0C3L5R8_9AGAM</name>
<organism evidence="3 4">
    <name type="scientific">Tulasnella calospora MUT 4182</name>
    <dbReference type="NCBI Taxonomy" id="1051891"/>
    <lineage>
        <taxon>Eukaryota</taxon>
        <taxon>Fungi</taxon>
        <taxon>Dikarya</taxon>
        <taxon>Basidiomycota</taxon>
        <taxon>Agaricomycotina</taxon>
        <taxon>Agaricomycetes</taxon>
        <taxon>Cantharellales</taxon>
        <taxon>Tulasnellaceae</taxon>
        <taxon>Tulasnella</taxon>
    </lineage>
</organism>
<dbReference type="EMBL" id="KN822986">
    <property type="protein sequence ID" value="KIO29178.1"/>
    <property type="molecule type" value="Genomic_DNA"/>
</dbReference>
<keyword evidence="4" id="KW-1185">Reference proteome</keyword>
<reference evidence="3 4" key="1">
    <citation type="submission" date="2014-04" db="EMBL/GenBank/DDBJ databases">
        <authorList>
            <consortium name="DOE Joint Genome Institute"/>
            <person name="Kuo A."/>
            <person name="Girlanda M."/>
            <person name="Perotto S."/>
            <person name="Kohler A."/>
            <person name="Nagy L.G."/>
            <person name="Floudas D."/>
            <person name="Copeland A."/>
            <person name="Barry K.W."/>
            <person name="Cichocki N."/>
            <person name="Veneault-Fourrey C."/>
            <person name="LaButti K."/>
            <person name="Lindquist E.A."/>
            <person name="Lipzen A."/>
            <person name="Lundell T."/>
            <person name="Morin E."/>
            <person name="Murat C."/>
            <person name="Sun H."/>
            <person name="Tunlid A."/>
            <person name="Henrissat B."/>
            <person name="Grigoriev I.V."/>
            <person name="Hibbett D.S."/>
            <person name="Martin F."/>
            <person name="Nordberg H.P."/>
            <person name="Cantor M.N."/>
            <person name="Hua S.X."/>
        </authorList>
    </citation>
    <scope>NUCLEOTIDE SEQUENCE [LARGE SCALE GENOMIC DNA]</scope>
    <source>
        <strain evidence="3 4">MUT 4182</strain>
    </source>
</reference>
<evidence type="ECO:0000256" key="2">
    <source>
        <dbReference type="SAM" id="SignalP"/>
    </source>
</evidence>
<dbReference type="OrthoDB" id="1001765at2759"/>
<protein>
    <recommendedName>
        <fullName evidence="5">Ferritin-like domain-containing protein</fullName>
    </recommendedName>
</protein>
<dbReference type="HOGENOM" id="CLU_029630_1_0_1"/>
<sequence>MMFLSAVLPAFLLTAVVSGAPIHRRAANPNDVLVFQFADVLERLETEFYSQALAKFQDADFVSAGFGNTAIPKELFSTIAGDEAAHTSIIDSTLVSLGAEPITSCKFDFGDALKDVATMAATARVIENVGVSAYLGGANLLVDKELLVAAASIMTIEARHQSLLNILNSATSIPSAFDIALSPSQVLAIAGGFISGCDLGIPANPALKITNTGVPVPGTKLTFESTGIPSGVDTSTLTCQMMTGGSAFALALPFDNCVVPNINGPVYIFVVNATQPLLNSQVNQATGTILAGPAPAFIDSIPETLGQVVKAAPRAVASTTTISGAEATGLFNAADPANQSLAPSATSDASTATATSSAAESTSTGSPITVLGWSTTSGTTSGDSPSSY</sequence>
<keyword evidence="2" id="KW-0732">Signal</keyword>
<evidence type="ECO:0008006" key="5">
    <source>
        <dbReference type="Google" id="ProtNLM"/>
    </source>
</evidence>
<evidence type="ECO:0000313" key="4">
    <source>
        <dbReference type="Proteomes" id="UP000054248"/>
    </source>
</evidence>
<evidence type="ECO:0000256" key="1">
    <source>
        <dbReference type="SAM" id="MobiDB-lite"/>
    </source>
</evidence>
<feature type="signal peptide" evidence="2">
    <location>
        <begin position="1"/>
        <end position="19"/>
    </location>
</feature>
<accession>A0A0C3L5R8</accession>
<dbReference type="InterPro" id="IPR009078">
    <property type="entry name" value="Ferritin-like_SF"/>
</dbReference>
<feature type="compositionally biased region" description="Low complexity" evidence="1">
    <location>
        <begin position="374"/>
        <end position="388"/>
    </location>
</feature>
<dbReference type="Proteomes" id="UP000054248">
    <property type="component" value="Unassembled WGS sequence"/>
</dbReference>
<dbReference type="AlphaFoldDB" id="A0A0C3L5R8"/>
<reference evidence="4" key="2">
    <citation type="submission" date="2015-01" db="EMBL/GenBank/DDBJ databases">
        <title>Evolutionary Origins and Diversification of the Mycorrhizal Mutualists.</title>
        <authorList>
            <consortium name="DOE Joint Genome Institute"/>
            <consortium name="Mycorrhizal Genomics Consortium"/>
            <person name="Kohler A."/>
            <person name="Kuo A."/>
            <person name="Nagy L.G."/>
            <person name="Floudas D."/>
            <person name="Copeland A."/>
            <person name="Barry K.W."/>
            <person name="Cichocki N."/>
            <person name="Veneault-Fourrey C."/>
            <person name="LaButti K."/>
            <person name="Lindquist E.A."/>
            <person name="Lipzen A."/>
            <person name="Lundell T."/>
            <person name="Morin E."/>
            <person name="Murat C."/>
            <person name="Riley R."/>
            <person name="Ohm R."/>
            <person name="Sun H."/>
            <person name="Tunlid A."/>
            <person name="Henrissat B."/>
            <person name="Grigoriev I.V."/>
            <person name="Hibbett D.S."/>
            <person name="Martin F."/>
        </authorList>
    </citation>
    <scope>NUCLEOTIDE SEQUENCE [LARGE SCALE GENOMIC DNA]</scope>
    <source>
        <strain evidence="4">MUT 4182</strain>
    </source>
</reference>
<gene>
    <name evidence="3" type="ORF">M407DRAFT_242745</name>
</gene>
<dbReference type="Pfam" id="PF13668">
    <property type="entry name" value="Ferritin_2"/>
    <property type="match status" value="1"/>
</dbReference>
<proteinExistence type="predicted"/>
<feature type="chain" id="PRO_5002166536" description="Ferritin-like domain-containing protein" evidence="2">
    <location>
        <begin position="20"/>
        <end position="388"/>
    </location>
</feature>
<dbReference type="CDD" id="cd00657">
    <property type="entry name" value="Ferritin_like"/>
    <property type="match status" value="1"/>
</dbReference>